<proteinExistence type="predicted"/>
<evidence type="ECO:0000313" key="8">
    <source>
        <dbReference type="Proteomes" id="UP000198749"/>
    </source>
</evidence>
<dbReference type="EMBL" id="FOGB01000011">
    <property type="protein sequence ID" value="SEQ91958.1"/>
    <property type="molecule type" value="Genomic_DNA"/>
</dbReference>
<feature type="transmembrane region" description="Helical" evidence="5">
    <location>
        <begin position="182"/>
        <end position="197"/>
    </location>
</feature>
<evidence type="ECO:0000259" key="6">
    <source>
        <dbReference type="Pfam" id="PF04932"/>
    </source>
</evidence>
<organism evidence="7 8">
    <name type="scientific">Amphritea atlantica</name>
    <dbReference type="NCBI Taxonomy" id="355243"/>
    <lineage>
        <taxon>Bacteria</taxon>
        <taxon>Pseudomonadati</taxon>
        <taxon>Pseudomonadota</taxon>
        <taxon>Gammaproteobacteria</taxon>
        <taxon>Oceanospirillales</taxon>
        <taxon>Oceanospirillaceae</taxon>
        <taxon>Amphritea</taxon>
    </lineage>
</organism>
<feature type="transmembrane region" description="Helical" evidence="5">
    <location>
        <begin position="154"/>
        <end position="175"/>
    </location>
</feature>
<feature type="transmembrane region" description="Helical" evidence="5">
    <location>
        <begin position="385"/>
        <end position="404"/>
    </location>
</feature>
<feature type="transmembrane region" description="Helical" evidence="5">
    <location>
        <begin position="95"/>
        <end position="110"/>
    </location>
</feature>
<keyword evidence="4 5" id="KW-0472">Membrane</keyword>
<protein>
    <submittedName>
        <fullName evidence="7">O-antigen ligase</fullName>
    </submittedName>
</protein>
<feature type="transmembrane region" description="Helical" evidence="5">
    <location>
        <begin position="229"/>
        <end position="247"/>
    </location>
</feature>
<dbReference type="GO" id="GO:0016874">
    <property type="term" value="F:ligase activity"/>
    <property type="evidence" value="ECO:0007669"/>
    <property type="project" value="UniProtKB-KW"/>
</dbReference>
<evidence type="ECO:0000313" key="7">
    <source>
        <dbReference type="EMBL" id="SEQ91958.1"/>
    </source>
</evidence>
<evidence type="ECO:0000256" key="3">
    <source>
        <dbReference type="ARBA" id="ARBA00022989"/>
    </source>
</evidence>
<dbReference type="RefSeq" id="WP_091360318.1">
    <property type="nucleotide sequence ID" value="NZ_AP025284.1"/>
</dbReference>
<gene>
    <name evidence="7" type="ORF">SAMN03080615_03233</name>
</gene>
<feature type="transmembrane region" description="Helical" evidence="5">
    <location>
        <begin position="362"/>
        <end position="379"/>
    </location>
</feature>
<dbReference type="PANTHER" id="PTHR37422">
    <property type="entry name" value="TEICHURONIC ACID BIOSYNTHESIS PROTEIN TUAE"/>
    <property type="match status" value="1"/>
</dbReference>
<dbReference type="STRING" id="355243.SAMN03080615_03233"/>
<accession>A0A1H9JYS6</accession>
<dbReference type="OrthoDB" id="8576060at2"/>
<feature type="transmembrane region" description="Helical" evidence="5">
    <location>
        <begin position="63"/>
        <end position="83"/>
    </location>
</feature>
<feature type="transmembrane region" description="Helical" evidence="5">
    <location>
        <begin position="331"/>
        <end position="350"/>
    </location>
</feature>
<dbReference type="AlphaFoldDB" id="A0A1H9JYS6"/>
<keyword evidence="7" id="KW-0436">Ligase</keyword>
<name>A0A1H9JYS6_9GAMM</name>
<feature type="transmembrane region" description="Helical" evidence="5">
    <location>
        <begin position="203"/>
        <end position="220"/>
    </location>
</feature>
<evidence type="ECO:0000256" key="1">
    <source>
        <dbReference type="ARBA" id="ARBA00004141"/>
    </source>
</evidence>
<dbReference type="Proteomes" id="UP000198749">
    <property type="component" value="Unassembled WGS sequence"/>
</dbReference>
<feature type="transmembrane region" description="Helical" evidence="5">
    <location>
        <begin position="9"/>
        <end position="28"/>
    </location>
</feature>
<dbReference type="InterPro" id="IPR051533">
    <property type="entry name" value="WaaL-like"/>
</dbReference>
<keyword evidence="8" id="KW-1185">Reference proteome</keyword>
<dbReference type="PANTHER" id="PTHR37422:SF13">
    <property type="entry name" value="LIPOPOLYSACCHARIDE BIOSYNTHESIS PROTEIN PA4999-RELATED"/>
    <property type="match status" value="1"/>
</dbReference>
<dbReference type="Pfam" id="PF04932">
    <property type="entry name" value="Wzy_C"/>
    <property type="match status" value="1"/>
</dbReference>
<evidence type="ECO:0000256" key="2">
    <source>
        <dbReference type="ARBA" id="ARBA00022692"/>
    </source>
</evidence>
<feature type="domain" description="O-antigen ligase-related" evidence="6">
    <location>
        <begin position="187"/>
        <end position="343"/>
    </location>
</feature>
<keyword evidence="2 5" id="KW-0812">Transmembrane</keyword>
<dbReference type="InterPro" id="IPR007016">
    <property type="entry name" value="O-antigen_ligase-rel_domated"/>
</dbReference>
<evidence type="ECO:0000256" key="5">
    <source>
        <dbReference type="SAM" id="Phobius"/>
    </source>
</evidence>
<feature type="transmembrane region" description="Helical" evidence="5">
    <location>
        <begin position="122"/>
        <end position="142"/>
    </location>
</feature>
<evidence type="ECO:0000256" key="4">
    <source>
        <dbReference type="ARBA" id="ARBA00023136"/>
    </source>
</evidence>
<feature type="transmembrane region" description="Helical" evidence="5">
    <location>
        <begin position="34"/>
        <end position="51"/>
    </location>
</feature>
<keyword evidence="3 5" id="KW-1133">Transmembrane helix</keyword>
<dbReference type="GO" id="GO:0016020">
    <property type="term" value="C:membrane"/>
    <property type="evidence" value="ECO:0007669"/>
    <property type="project" value="UniProtKB-SubCell"/>
</dbReference>
<sequence length="414" mass="46173">MAMFYKEGLAGQFVIYCVLFALVIYLAANELANGLLIVGGLVSLFIFGRRYRVLTDGIGKEDITWIFTLLLYPMCFLYAFILYQSKIDAETFVEFFRISLLVVMVFLVARKSRVLTFTTLKVAISVFAGLTGSLGIIVWFIQGGGRISVGTSLINMYALLITCAAGMVMLFCLIESVDMKKLYYRACFITAVGGVFASGSKSAILALICVFLCLSVFHVFRNRGRLKDILILLMPLILFGSMMNPFSRIESMISSVDMYVEEQSERSSTVSSTGQRVQMYRAAIVGILDEPFLGKGTWRLGEIFPDRIESGSLAISTKRYVHVHNEILQAWLTRGVPGVLLLLMLFLVPMKAVKSSDLFPKGCIYITLFVYMIFAMFEAPLNANVSYAFFMIVISLLLACRSGVQDYMVEFSGS</sequence>
<reference evidence="8" key="1">
    <citation type="submission" date="2016-10" db="EMBL/GenBank/DDBJ databases">
        <authorList>
            <person name="Varghese N."/>
            <person name="Submissions S."/>
        </authorList>
    </citation>
    <scope>NUCLEOTIDE SEQUENCE [LARGE SCALE GENOMIC DNA]</scope>
    <source>
        <strain evidence="8">DSM 18887</strain>
    </source>
</reference>
<comment type="subcellular location">
    <subcellularLocation>
        <location evidence="1">Membrane</location>
        <topology evidence="1">Multi-pass membrane protein</topology>
    </subcellularLocation>
</comment>